<dbReference type="Proteomes" id="UP001152604">
    <property type="component" value="Unassembled WGS sequence"/>
</dbReference>
<protein>
    <submittedName>
        <fullName evidence="1">Uncharacterized protein</fullName>
    </submittedName>
</protein>
<name>A0ABN8JXQ8_9HYPH</name>
<evidence type="ECO:0000313" key="2">
    <source>
        <dbReference type="Proteomes" id="UP001152604"/>
    </source>
</evidence>
<dbReference type="EMBL" id="CAKXZS010000023">
    <property type="protein sequence ID" value="CAH2401683.1"/>
    <property type="molecule type" value="Genomic_DNA"/>
</dbReference>
<comment type="caution">
    <text evidence="1">The sequence shown here is derived from an EMBL/GenBank/DDBJ whole genome shotgun (WGS) entry which is preliminary data.</text>
</comment>
<proteinExistence type="predicted"/>
<organism evidence="1 2">
    <name type="scientific">Mesorhizobium ventifaucium</name>
    <dbReference type="NCBI Taxonomy" id="666020"/>
    <lineage>
        <taxon>Bacteria</taxon>
        <taxon>Pseudomonadati</taxon>
        <taxon>Pseudomonadota</taxon>
        <taxon>Alphaproteobacteria</taxon>
        <taxon>Hyphomicrobiales</taxon>
        <taxon>Phyllobacteriaceae</taxon>
        <taxon>Mesorhizobium</taxon>
    </lineage>
</organism>
<sequence>MEAAKGSCLTSSQAIAASVTNPFMVTAAFTIFFELELFFIRILALPNGCADLLAGWLGPHPVKPALGETLTFVQCTIYYLHCTTRPGTRPRPPLKDNCQGIA</sequence>
<reference evidence="1" key="1">
    <citation type="submission" date="2022-03" db="EMBL/GenBank/DDBJ databases">
        <authorList>
            <person name="Brunel B."/>
        </authorList>
    </citation>
    <scope>NUCLEOTIDE SEQUENCE</scope>
    <source>
        <strain evidence="1">STM4922sample</strain>
    </source>
</reference>
<gene>
    <name evidence="1" type="ORF">MES4922_30222</name>
</gene>
<keyword evidence="2" id="KW-1185">Reference proteome</keyword>
<evidence type="ECO:0000313" key="1">
    <source>
        <dbReference type="EMBL" id="CAH2401683.1"/>
    </source>
</evidence>
<accession>A0ABN8JXQ8</accession>